<dbReference type="VEuPathDB" id="AmoebaDB:NfTy_034390"/>
<dbReference type="GeneID" id="68109321"/>
<gene>
    <name evidence="2" type="ORF">FDP41_002103</name>
</gene>
<dbReference type="VEuPathDB" id="AmoebaDB:FDP41_002103"/>
<proteinExistence type="predicted"/>
<feature type="chain" id="PRO_5025559131" evidence="1">
    <location>
        <begin position="27"/>
        <end position="392"/>
    </location>
</feature>
<sequence>MKPQNNTTLLLLVMMVLLVLMTFTTTSTTSLGLSTQNSPKTLSSKICLRFISSDSIAALGGTFLGFNVQPMPKICPGPTGTCDLYINPVSCLGWNGPLGGYGPLASLGPLSHEIPSPNNSWEILRKFVQQILGSDNVDAVRFFMVNNAQNPLSSAGPLGDSFFTVMPNINDFTKHMQGLGVWSVLGPIGPLGALGPLGPLGPMGIHNFNRTADGDYIDANGKIQTTLTVKWDEKTSIQWPLFEDYKKERAIQLGKQGKLDPSFMVSAIGSLTPDVYTVTVTEPQYVTILTAPSIYAKNFLITVKEKKSKQVIASTGSSVSFTPWIQFFVEPSSLTNGPLQFEISVAVDPLDCGLASVFECFMEYYLYVVGSTKHILRRPSIAYSGPYIKQSC</sequence>
<evidence type="ECO:0000313" key="2">
    <source>
        <dbReference type="EMBL" id="KAF0979033.1"/>
    </source>
</evidence>
<keyword evidence="3" id="KW-1185">Reference proteome</keyword>
<comment type="caution">
    <text evidence="2">The sequence shown here is derived from an EMBL/GenBank/DDBJ whole genome shotgun (WGS) entry which is preliminary data.</text>
</comment>
<reference evidence="2 3" key="1">
    <citation type="journal article" date="2019" name="Sci. Rep.">
        <title>Nanopore sequencing improves the draft genome of the human pathogenic amoeba Naegleria fowleri.</title>
        <authorList>
            <person name="Liechti N."/>
            <person name="Schurch N."/>
            <person name="Bruggmann R."/>
            <person name="Wittwer M."/>
        </authorList>
    </citation>
    <scope>NUCLEOTIDE SEQUENCE [LARGE SCALE GENOMIC DNA]</scope>
    <source>
        <strain evidence="2 3">ATCC 30894</strain>
    </source>
</reference>
<dbReference type="OMA" id="HEIPSPN"/>
<name>A0A6A5BLY0_NAEFO</name>
<dbReference type="AlphaFoldDB" id="A0A6A5BLY0"/>
<dbReference type="VEuPathDB" id="AmoebaDB:NF0079460"/>
<dbReference type="EMBL" id="VFQX01000028">
    <property type="protein sequence ID" value="KAF0979033.1"/>
    <property type="molecule type" value="Genomic_DNA"/>
</dbReference>
<accession>A0A6A5BLY0</accession>
<dbReference type="OrthoDB" id="10254965at2759"/>
<protein>
    <submittedName>
        <fullName evidence="2">Uncharacterized protein</fullName>
    </submittedName>
</protein>
<dbReference type="Proteomes" id="UP000444721">
    <property type="component" value="Unassembled WGS sequence"/>
</dbReference>
<organism evidence="2 3">
    <name type="scientific">Naegleria fowleri</name>
    <name type="common">Brain eating amoeba</name>
    <dbReference type="NCBI Taxonomy" id="5763"/>
    <lineage>
        <taxon>Eukaryota</taxon>
        <taxon>Discoba</taxon>
        <taxon>Heterolobosea</taxon>
        <taxon>Tetramitia</taxon>
        <taxon>Eutetramitia</taxon>
        <taxon>Vahlkampfiidae</taxon>
        <taxon>Naegleria</taxon>
    </lineage>
</organism>
<evidence type="ECO:0000313" key="3">
    <source>
        <dbReference type="Proteomes" id="UP000444721"/>
    </source>
</evidence>
<evidence type="ECO:0000256" key="1">
    <source>
        <dbReference type="SAM" id="SignalP"/>
    </source>
</evidence>
<keyword evidence="1" id="KW-0732">Signal</keyword>
<feature type="signal peptide" evidence="1">
    <location>
        <begin position="1"/>
        <end position="26"/>
    </location>
</feature>
<dbReference type="RefSeq" id="XP_044563746.1">
    <property type="nucleotide sequence ID" value="XM_044705262.1"/>
</dbReference>